<dbReference type="RefSeq" id="WP_083340081.1">
    <property type="nucleotide sequence ID" value="NZ_FNNH01000001.1"/>
</dbReference>
<dbReference type="EMBL" id="FNNH01000001">
    <property type="protein sequence ID" value="SDW00062.1"/>
    <property type="molecule type" value="Genomic_DNA"/>
</dbReference>
<dbReference type="Proteomes" id="UP000183454">
    <property type="component" value="Unassembled WGS sequence"/>
</dbReference>
<reference evidence="2 3" key="1">
    <citation type="submission" date="2016-10" db="EMBL/GenBank/DDBJ databases">
        <authorList>
            <person name="de Groot N.N."/>
        </authorList>
    </citation>
    <scope>NUCLEOTIDE SEQUENCE [LARGE SCALE GENOMIC DNA]</scope>
    <source>
        <strain evidence="2 3">Nm110</strain>
    </source>
</reference>
<keyword evidence="1" id="KW-0175">Coiled coil</keyword>
<dbReference type="Pfam" id="PF08780">
    <property type="entry name" value="NTase_sub_bind"/>
    <property type="match status" value="1"/>
</dbReference>
<name>A0A1H2PYY2_9PROT</name>
<dbReference type="Gene3D" id="1.20.120.330">
    <property type="entry name" value="Nucleotidyltransferases domain 2"/>
    <property type="match status" value="1"/>
</dbReference>
<protein>
    <submittedName>
        <fullName evidence="2">Nucleotidyltransferase substrate binding protein, HI0074 family</fullName>
    </submittedName>
</protein>
<sequence length="133" mass="15739">MDYERLQQRIADYLKVLHQLERAARQSEDEFIRDSVIQRFKFSYELAWRMLKLRLEAEAIIATTPRQVLQEALQAGFIKDGNAWSQLQSHRNLTSHTYDQTLAQRVYHYIINQGLALFQQLAEAAKTWQTNIQ</sequence>
<dbReference type="GO" id="GO:0016740">
    <property type="term" value="F:transferase activity"/>
    <property type="evidence" value="ECO:0007669"/>
    <property type="project" value="UniProtKB-KW"/>
</dbReference>
<evidence type="ECO:0000313" key="3">
    <source>
        <dbReference type="Proteomes" id="UP000183454"/>
    </source>
</evidence>
<feature type="coiled-coil region" evidence="1">
    <location>
        <begin position="3"/>
        <end position="30"/>
    </location>
</feature>
<keyword evidence="2" id="KW-0808">Transferase</keyword>
<evidence type="ECO:0000256" key="1">
    <source>
        <dbReference type="SAM" id="Coils"/>
    </source>
</evidence>
<evidence type="ECO:0000313" key="2">
    <source>
        <dbReference type="EMBL" id="SDW00062.1"/>
    </source>
</evidence>
<accession>A0A1H2PYY2</accession>
<dbReference type="AlphaFoldDB" id="A0A1H2PYY2"/>
<organism evidence="2 3">
    <name type="scientific">Nitrosomonas communis</name>
    <dbReference type="NCBI Taxonomy" id="44574"/>
    <lineage>
        <taxon>Bacteria</taxon>
        <taxon>Pseudomonadati</taxon>
        <taxon>Pseudomonadota</taxon>
        <taxon>Betaproteobacteria</taxon>
        <taxon>Nitrosomonadales</taxon>
        <taxon>Nitrosomonadaceae</taxon>
        <taxon>Nitrosomonas</taxon>
    </lineage>
</organism>
<dbReference type="InterPro" id="IPR010235">
    <property type="entry name" value="HepT"/>
</dbReference>
<dbReference type="SUPFAM" id="SSF81593">
    <property type="entry name" value="Nucleotidyltransferase substrate binding subunit/domain"/>
    <property type="match status" value="1"/>
</dbReference>
<dbReference type="NCBIfam" id="TIGR01987">
    <property type="entry name" value="HI0074"/>
    <property type="match status" value="1"/>
</dbReference>
<proteinExistence type="predicted"/>
<gene>
    <name evidence="2" type="ORF">SAMN05421882_1001131</name>
</gene>